<evidence type="ECO:0000256" key="1">
    <source>
        <dbReference type="ARBA" id="ARBA00004141"/>
    </source>
</evidence>
<protein>
    <recommendedName>
        <fullName evidence="10">Protein POLLEN DEFECTIVE IN GUIDANCE 1</fullName>
    </recommendedName>
</protein>
<keyword evidence="3 7" id="KW-0812">Transmembrane</keyword>
<gene>
    <name evidence="8" type="ORF">Ahy_A03g011668</name>
</gene>
<evidence type="ECO:0000256" key="4">
    <source>
        <dbReference type="ARBA" id="ARBA00022989"/>
    </source>
</evidence>
<feature type="transmembrane region" description="Helical" evidence="7">
    <location>
        <begin position="249"/>
        <end position="268"/>
    </location>
</feature>
<evidence type="ECO:0000313" key="8">
    <source>
        <dbReference type="EMBL" id="RYR65740.1"/>
    </source>
</evidence>
<dbReference type="InterPro" id="IPR008010">
    <property type="entry name" value="Tatp1"/>
</dbReference>
<feature type="transmembrane region" description="Helical" evidence="7">
    <location>
        <begin position="418"/>
        <end position="438"/>
    </location>
</feature>
<keyword evidence="5 7" id="KW-0472">Membrane</keyword>
<evidence type="ECO:0000256" key="7">
    <source>
        <dbReference type="SAM" id="Phobius"/>
    </source>
</evidence>
<evidence type="ECO:0000256" key="6">
    <source>
        <dbReference type="SAM" id="MobiDB-lite"/>
    </source>
</evidence>
<name>A0A445DRE4_ARAHY</name>
<reference evidence="8 9" key="1">
    <citation type="submission" date="2019-01" db="EMBL/GenBank/DDBJ databases">
        <title>Sequencing of cultivated peanut Arachis hypogaea provides insights into genome evolution and oil improvement.</title>
        <authorList>
            <person name="Chen X."/>
        </authorList>
    </citation>
    <scope>NUCLEOTIDE SEQUENCE [LARGE SCALE GENOMIC DNA]</scope>
    <source>
        <strain evidence="9">cv. Fuhuasheng</strain>
        <tissue evidence="8">Leaves</tissue>
    </source>
</reference>
<dbReference type="AlphaFoldDB" id="A0A445DRE4"/>
<organism evidence="8 9">
    <name type="scientific">Arachis hypogaea</name>
    <name type="common">Peanut</name>
    <dbReference type="NCBI Taxonomy" id="3818"/>
    <lineage>
        <taxon>Eukaryota</taxon>
        <taxon>Viridiplantae</taxon>
        <taxon>Streptophyta</taxon>
        <taxon>Embryophyta</taxon>
        <taxon>Tracheophyta</taxon>
        <taxon>Spermatophyta</taxon>
        <taxon>Magnoliopsida</taxon>
        <taxon>eudicotyledons</taxon>
        <taxon>Gunneridae</taxon>
        <taxon>Pentapetalae</taxon>
        <taxon>rosids</taxon>
        <taxon>fabids</taxon>
        <taxon>Fabales</taxon>
        <taxon>Fabaceae</taxon>
        <taxon>Papilionoideae</taxon>
        <taxon>50 kb inversion clade</taxon>
        <taxon>dalbergioids sensu lato</taxon>
        <taxon>Dalbergieae</taxon>
        <taxon>Pterocarpus clade</taxon>
        <taxon>Arachis</taxon>
    </lineage>
</organism>
<evidence type="ECO:0000256" key="2">
    <source>
        <dbReference type="ARBA" id="ARBA00008803"/>
    </source>
</evidence>
<keyword evidence="4 7" id="KW-1133">Transmembrane helix</keyword>
<evidence type="ECO:0000313" key="9">
    <source>
        <dbReference type="Proteomes" id="UP000289738"/>
    </source>
</evidence>
<dbReference type="GO" id="GO:0005789">
    <property type="term" value="C:endoplasmic reticulum membrane"/>
    <property type="evidence" value="ECO:0007669"/>
    <property type="project" value="TreeGrafter"/>
</dbReference>
<evidence type="ECO:0008006" key="10">
    <source>
        <dbReference type="Google" id="ProtNLM"/>
    </source>
</evidence>
<feature type="compositionally biased region" description="Polar residues" evidence="6">
    <location>
        <begin position="35"/>
        <end position="45"/>
    </location>
</feature>
<comment type="subcellular location">
    <subcellularLocation>
        <location evidence="1">Membrane</location>
        <topology evidence="1">Multi-pass membrane protein</topology>
    </subcellularLocation>
</comment>
<sequence>MRYRGGGVIGGLPPQSQPQRRKKRKHKSAHPESVTFDSVNGSNHDFEVNTSQLLAEVTTDEMPTTSATEQSTATAASGHGFSYGELRYRILNGGATCAVSALDDGNAKELSSVTSAEVENSQKELVLSGGGNVARSDTVELNRVLLVHGSDSDKSPVTYFLEELYNGNSLRGTTTLGDEKGRERVYDTIFRLPWRCELLIDVGFFVCFNSFLSLLTVMPTRIAITIWRLLRARKFKRPSTVELSDFGCFLMMVCGVILLQQIDISLIYHMIRGQSTIKLYVIYNVLEIFDKLCQHFNGDVMRMLFHSAEGLAKFHPEMEIQAITLSACMVAHNNALPAMLVSNNFAEIKSYVFKGYNKDNVRSLNILLVFLCEMAIDIIKHSFIAKFNNIKPIAFSEFLEALCKQTLNIETEDAKKNLTFVPIAPACVVIRVLTPVYAANLPYNPFPWRLFWIMLFSAMTYIMLTSLKVLIGMILQKHATWYINRCERRKLHAD</sequence>
<dbReference type="PANTHER" id="PTHR13317:SF4">
    <property type="entry name" value="TRANSMEMBRANE ANTERIOR POSTERIOR TRANSFORMATION PROTEIN 1 HOMOLOG"/>
    <property type="match status" value="1"/>
</dbReference>
<dbReference type="Proteomes" id="UP000289738">
    <property type="component" value="Chromosome A03"/>
</dbReference>
<feature type="region of interest" description="Disordered" evidence="6">
    <location>
        <begin position="1"/>
        <end position="45"/>
    </location>
</feature>
<proteinExistence type="inferred from homology"/>
<evidence type="ECO:0000256" key="3">
    <source>
        <dbReference type="ARBA" id="ARBA00022692"/>
    </source>
</evidence>
<keyword evidence="9" id="KW-1185">Reference proteome</keyword>
<feature type="transmembrane region" description="Helical" evidence="7">
    <location>
        <begin position="450"/>
        <end position="475"/>
    </location>
</feature>
<dbReference type="PANTHER" id="PTHR13317">
    <property type="entry name" value="TRANSMEMBRANE ANTERIOR POSTERIOR TRANSFORMATION PROTEIN 1 HOMOLOG"/>
    <property type="match status" value="1"/>
</dbReference>
<accession>A0A445DRE4</accession>
<feature type="transmembrane region" description="Helical" evidence="7">
    <location>
        <begin position="198"/>
        <end position="229"/>
    </location>
</feature>
<feature type="compositionally biased region" description="Gly residues" evidence="6">
    <location>
        <begin position="1"/>
        <end position="10"/>
    </location>
</feature>
<dbReference type="EMBL" id="SDMP01000003">
    <property type="protein sequence ID" value="RYR65740.1"/>
    <property type="molecule type" value="Genomic_DNA"/>
</dbReference>
<comment type="caution">
    <text evidence="8">The sequence shown here is derived from an EMBL/GenBank/DDBJ whole genome shotgun (WGS) entry which is preliminary data.</text>
</comment>
<evidence type="ECO:0000256" key="5">
    <source>
        <dbReference type="ARBA" id="ARBA00023136"/>
    </source>
</evidence>
<dbReference type="Pfam" id="PF05346">
    <property type="entry name" value="DUF747"/>
    <property type="match status" value="3"/>
</dbReference>
<comment type="similarity">
    <text evidence="2">Belongs to the TAPT1 family.</text>
</comment>
<feature type="compositionally biased region" description="Basic residues" evidence="6">
    <location>
        <begin position="19"/>
        <end position="28"/>
    </location>
</feature>